<dbReference type="AlphaFoldDB" id="A0A0J0XSX1"/>
<name>A0A0J0XSX1_9TREE</name>
<sequence length="371" mass="40225">MTTAVESRPSWWRRVFKRQRYDPRADRRVSALPPRLDLKLSTTPMASRLDVNFANAGQSTVSLDVLPTEPRPTSIPPSKSMPDAKALSREPPPPLPIAPAAVAPISSGHPEAQRSAPPASPSSPGFSRKLHSTTRASETLASRTQNMPGYSVTTYVPVSVSAASSADSSSSSKRESGESGSASQSERALPETSAPVRASEESAFYSTHDEVPPSVPVMQPEPVHQRPEPVQPQHAPAQAVQAQVVQPEPVEQVVQPVSHPHHVVLFQQQAVQPEPVHEAQPQPQPIHHADFEPQTAESSRLPVSPPRPPRSPGRPSAPLAHEPDHEHTADDYASDDAYDYSDTREGEYDYSDSPEQHADMTFGRGRTAVAY</sequence>
<evidence type="ECO:0000313" key="2">
    <source>
        <dbReference type="EMBL" id="KLT44183.1"/>
    </source>
</evidence>
<gene>
    <name evidence="2" type="ORF">CC85DRAFT_311224</name>
</gene>
<feature type="compositionally biased region" description="Basic and acidic residues" evidence="1">
    <location>
        <begin position="321"/>
        <end position="330"/>
    </location>
</feature>
<feature type="compositionally biased region" description="Pro residues" evidence="1">
    <location>
        <begin position="303"/>
        <end position="312"/>
    </location>
</feature>
<dbReference type="Proteomes" id="UP000053611">
    <property type="component" value="Unassembled WGS sequence"/>
</dbReference>
<feature type="region of interest" description="Disordered" evidence="1">
    <location>
        <begin position="59"/>
        <end position="244"/>
    </location>
</feature>
<evidence type="ECO:0000256" key="1">
    <source>
        <dbReference type="SAM" id="MobiDB-lite"/>
    </source>
</evidence>
<evidence type="ECO:0000313" key="3">
    <source>
        <dbReference type="Proteomes" id="UP000053611"/>
    </source>
</evidence>
<feature type="compositionally biased region" description="Low complexity" evidence="1">
    <location>
        <begin position="178"/>
        <end position="187"/>
    </location>
</feature>
<organism evidence="2 3">
    <name type="scientific">Cutaneotrichosporon oleaginosum</name>
    <dbReference type="NCBI Taxonomy" id="879819"/>
    <lineage>
        <taxon>Eukaryota</taxon>
        <taxon>Fungi</taxon>
        <taxon>Dikarya</taxon>
        <taxon>Basidiomycota</taxon>
        <taxon>Agaricomycotina</taxon>
        <taxon>Tremellomycetes</taxon>
        <taxon>Trichosporonales</taxon>
        <taxon>Trichosporonaceae</taxon>
        <taxon>Cutaneotrichosporon</taxon>
    </lineage>
</organism>
<reference evidence="2 3" key="1">
    <citation type="submission" date="2015-03" db="EMBL/GenBank/DDBJ databases">
        <title>Genomics and transcriptomics of the oil-accumulating basidiomycete yeast T. oleaginosus allow insights into substrate utilization and the diverse evolutionary trajectories of mating systems in fungi.</title>
        <authorList>
            <consortium name="DOE Joint Genome Institute"/>
            <person name="Kourist R."/>
            <person name="Kracht O."/>
            <person name="Bracharz F."/>
            <person name="Lipzen A."/>
            <person name="Nolan M."/>
            <person name="Ohm R."/>
            <person name="Grigoriev I."/>
            <person name="Sun S."/>
            <person name="Heitman J."/>
            <person name="Bruck T."/>
            <person name="Nowrousian M."/>
        </authorList>
    </citation>
    <scope>NUCLEOTIDE SEQUENCE [LARGE SCALE GENOMIC DNA]</scope>
    <source>
        <strain evidence="2 3">IBC0246</strain>
    </source>
</reference>
<accession>A0A0J0XSX1</accession>
<keyword evidence="3" id="KW-1185">Reference proteome</keyword>
<dbReference type="EMBL" id="KQ087188">
    <property type="protein sequence ID" value="KLT44183.1"/>
    <property type="molecule type" value="Genomic_DNA"/>
</dbReference>
<feature type="compositionally biased region" description="Low complexity" evidence="1">
    <location>
        <begin position="158"/>
        <end position="171"/>
    </location>
</feature>
<feature type="compositionally biased region" description="Low complexity" evidence="1">
    <location>
        <begin position="231"/>
        <end position="244"/>
    </location>
</feature>
<feature type="region of interest" description="Disordered" evidence="1">
    <location>
        <begin position="265"/>
        <end position="371"/>
    </location>
</feature>
<protein>
    <submittedName>
        <fullName evidence="2">Uncharacterized protein</fullName>
    </submittedName>
</protein>
<feature type="compositionally biased region" description="Polar residues" evidence="1">
    <location>
        <begin position="133"/>
        <end position="156"/>
    </location>
</feature>
<proteinExistence type="predicted"/>